<evidence type="ECO:0000313" key="1">
    <source>
        <dbReference type="EMBL" id="JAD25206.1"/>
    </source>
</evidence>
<accession>A0A0A9PWB0</accession>
<proteinExistence type="predicted"/>
<organism evidence="1">
    <name type="scientific">Arundo donax</name>
    <name type="common">Giant reed</name>
    <name type="synonym">Donax arundinaceus</name>
    <dbReference type="NCBI Taxonomy" id="35708"/>
    <lineage>
        <taxon>Eukaryota</taxon>
        <taxon>Viridiplantae</taxon>
        <taxon>Streptophyta</taxon>
        <taxon>Embryophyta</taxon>
        <taxon>Tracheophyta</taxon>
        <taxon>Spermatophyta</taxon>
        <taxon>Magnoliopsida</taxon>
        <taxon>Liliopsida</taxon>
        <taxon>Poales</taxon>
        <taxon>Poaceae</taxon>
        <taxon>PACMAD clade</taxon>
        <taxon>Arundinoideae</taxon>
        <taxon>Arundineae</taxon>
        <taxon>Arundo</taxon>
    </lineage>
</organism>
<sequence>MVHKFIFRRMFGWDNLLYDTSIHLYTILCIRSCYSGRGLRLLTSECWL</sequence>
<dbReference type="EMBL" id="GBRH01272689">
    <property type="protein sequence ID" value="JAD25206.1"/>
    <property type="molecule type" value="Transcribed_RNA"/>
</dbReference>
<protein>
    <submittedName>
        <fullName evidence="1">Uncharacterized protein</fullName>
    </submittedName>
</protein>
<reference evidence="1" key="2">
    <citation type="journal article" date="2015" name="Data Brief">
        <title>Shoot transcriptome of the giant reed, Arundo donax.</title>
        <authorList>
            <person name="Barrero R.A."/>
            <person name="Guerrero F.D."/>
            <person name="Moolhuijzen P."/>
            <person name="Goolsby J.A."/>
            <person name="Tidwell J."/>
            <person name="Bellgard S.E."/>
            <person name="Bellgard M.I."/>
        </authorList>
    </citation>
    <scope>NUCLEOTIDE SEQUENCE</scope>
    <source>
        <tissue evidence="1">Shoot tissue taken approximately 20 cm above the soil surface</tissue>
    </source>
</reference>
<name>A0A0A9PWB0_ARUDO</name>
<dbReference type="AlphaFoldDB" id="A0A0A9PWB0"/>
<reference evidence="1" key="1">
    <citation type="submission" date="2014-09" db="EMBL/GenBank/DDBJ databases">
        <authorList>
            <person name="Magalhaes I.L.F."/>
            <person name="Oliveira U."/>
            <person name="Santos F.R."/>
            <person name="Vidigal T.H.D.A."/>
            <person name="Brescovit A.D."/>
            <person name="Santos A.J."/>
        </authorList>
    </citation>
    <scope>NUCLEOTIDE SEQUENCE</scope>
    <source>
        <tissue evidence="1">Shoot tissue taken approximately 20 cm above the soil surface</tissue>
    </source>
</reference>